<keyword evidence="3" id="KW-0675">Receptor</keyword>
<dbReference type="EMBL" id="QPJK01000014">
    <property type="protein sequence ID" value="RCW64748.1"/>
    <property type="molecule type" value="Genomic_DNA"/>
</dbReference>
<dbReference type="Pfam" id="PF03401">
    <property type="entry name" value="TctC"/>
    <property type="match status" value="1"/>
</dbReference>
<comment type="similarity">
    <text evidence="1">Belongs to the UPF0065 (bug) family.</text>
</comment>
<dbReference type="AlphaFoldDB" id="A0A368XCL7"/>
<gene>
    <name evidence="3" type="ORF">DES41_11460</name>
</gene>
<dbReference type="OrthoDB" id="8627412at2"/>
<accession>A0A368XCL7</accession>
<evidence type="ECO:0000313" key="3">
    <source>
        <dbReference type="EMBL" id="RCW64748.1"/>
    </source>
</evidence>
<dbReference type="Gene3D" id="3.40.190.10">
    <property type="entry name" value="Periplasmic binding protein-like II"/>
    <property type="match status" value="1"/>
</dbReference>
<dbReference type="PANTHER" id="PTHR42928:SF5">
    <property type="entry name" value="BLR1237 PROTEIN"/>
    <property type="match status" value="1"/>
</dbReference>
<reference evidence="3 4" key="1">
    <citation type="submission" date="2018-07" db="EMBL/GenBank/DDBJ databases">
        <title>Genomic Encyclopedia of Type Strains, Phase IV (KMG-IV): sequencing the most valuable type-strain genomes for metagenomic binning, comparative biology and taxonomic classification.</title>
        <authorList>
            <person name="Goeker M."/>
        </authorList>
    </citation>
    <scope>NUCLEOTIDE SEQUENCE [LARGE SCALE GENOMIC DNA]</scope>
    <source>
        <strain evidence="3 4">DSM 21634</strain>
    </source>
</reference>
<feature type="signal peptide" evidence="2">
    <location>
        <begin position="1"/>
        <end position="37"/>
    </location>
</feature>
<dbReference type="Gene3D" id="3.40.190.150">
    <property type="entry name" value="Bordetella uptake gene, domain 1"/>
    <property type="match status" value="1"/>
</dbReference>
<organism evidence="3 4">
    <name type="scientific">Pseudorhodoferax soli</name>
    <dbReference type="NCBI Taxonomy" id="545864"/>
    <lineage>
        <taxon>Bacteria</taxon>
        <taxon>Pseudomonadati</taxon>
        <taxon>Pseudomonadota</taxon>
        <taxon>Betaproteobacteria</taxon>
        <taxon>Burkholderiales</taxon>
        <taxon>Comamonadaceae</taxon>
    </lineage>
</organism>
<protein>
    <submittedName>
        <fullName evidence="3">Tripartite-type tricarboxylate transporter receptor subunit TctC</fullName>
    </submittedName>
</protein>
<dbReference type="PANTHER" id="PTHR42928">
    <property type="entry name" value="TRICARBOXYLATE-BINDING PROTEIN"/>
    <property type="match status" value="1"/>
</dbReference>
<name>A0A368XCL7_9BURK</name>
<feature type="chain" id="PRO_5016719548" evidence="2">
    <location>
        <begin position="38"/>
        <end position="336"/>
    </location>
</feature>
<dbReference type="RefSeq" id="WP_114472123.1">
    <property type="nucleotide sequence ID" value="NZ_QPJK01000014.1"/>
</dbReference>
<dbReference type="Proteomes" id="UP000252884">
    <property type="component" value="Unassembled WGS sequence"/>
</dbReference>
<dbReference type="CDD" id="cd13578">
    <property type="entry name" value="PBP2_Bug27"/>
    <property type="match status" value="1"/>
</dbReference>
<comment type="caution">
    <text evidence="3">The sequence shown here is derived from an EMBL/GenBank/DDBJ whole genome shotgun (WGS) entry which is preliminary data.</text>
</comment>
<dbReference type="InterPro" id="IPR005064">
    <property type="entry name" value="BUG"/>
</dbReference>
<evidence type="ECO:0000313" key="4">
    <source>
        <dbReference type="Proteomes" id="UP000252884"/>
    </source>
</evidence>
<keyword evidence="4" id="KW-1185">Reference proteome</keyword>
<evidence type="ECO:0000256" key="1">
    <source>
        <dbReference type="ARBA" id="ARBA00006987"/>
    </source>
</evidence>
<dbReference type="SUPFAM" id="SSF53850">
    <property type="entry name" value="Periplasmic binding protein-like II"/>
    <property type="match status" value="1"/>
</dbReference>
<sequence length="336" mass="35048">MTDCARPRPGAPLPRSRRAVLQRALALIGMAAGTARAADGYPSRPIRIVVPVAPGGGTDFTARLLAERLGNALGQPVVVENRPGGAGNLGVQHVVDAAPDGYTLVMPITSFPINPSLYKLGFDTVRDLAPVLLVGTLPLVLVVHPKVAATNARELVQLANTAASPVTFANSGTGTTAHLAGELFNHMAGTRMLSVPYKGGGPALSDLLGGHVQVYFSTIPAALPHIESGKLRALAVTSGSRVPELPQVPTLDASGLPGFEVNAWFGLFAPARTPPAVIARLHAECSRVLAAPDVRQRLAQHGVMPGGGTPESLRDHLAADMARWRRIVQVAGIRLD</sequence>
<dbReference type="PIRSF" id="PIRSF017082">
    <property type="entry name" value="YflP"/>
    <property type="match status" value="1"/>
</dbReference>
<proteinExistence type="inferred from homology"/>
<keyword evidence="2" id="KW-0732">Signal</keyword>
<dbReference type="InterPro" id="IPR042100">
    <property type="entry name" value="Bug_dom1"/>
</dbReference>
<evidence type="ECO:0000256" key="2">
    <source>
        <dbReference type="SAM" id="SignalP"/>
    </source>
</evidence>